<reference evidence="2 3" key="1">
    <citation type="journal article" date="2009" name="Stand. Genomic Sci.">
        <title>Complete genome sequence of Stackebrandtia nassauensis type strain (LLR-40K-21).</title>
        <authorList>
            <person name="Munk C."/>
            <person name="Lapidus A."/>
            <person name="Copeland A."/>
            <person name="Jando M."/>
            <person name="Mayilraj S."/>
            <person name="Glavina Del Rio T."/>
            <person name="Nolan M."/>
            <person name="Chen F."/>
            <person name="Lucas S."/>
            <person name="Tice H."/>
            <person name="Cheng J.F."/>
            <person name="Han C."/>
            <person name="Detter J.C."/>
            <person name="Bruce D."/>
            <person name="Goodwin L."/>
            <person name="Chain P."/>
            <person name="Pitluck S."/>
            <person name="Goker M."/>
            <person name="Ovchinikova G."/>
            <person name="Pati A."/>
            <person name="Ivanova N."/>
            <person name="Mavromatis K."/>
            <person name="Chen A."/>
            <person name="Palaniappan K."/>
            <person name="Land M."/>
            <person name="Hauser L."/>
            <person name="Chang Y.J."/>
            <person name="Jeffries C.D."/>
            <person name="Bristow J."/>
            <person name="Eisen J.A."/>
            <person name="Markowitz V."/>
            <person name="Hugenholtz P."/>
            <person name="Kyrpides N.C."/>
            <person name="Klenk H.P."/>
        </authorList>
    </citation>
    <scope>NUCLEOTIDE SEQUENCE [LARGE SCALE GENOMIC DNA]</scope>
    <source>
        <strain evidence="3">DSM 44728 / CIP 108903 / NRRL B-16338 / NBRC 102104 / LLR-40K-21</strain>
    </source>
</reference>
<dbReference type="InterPro" id="IPR016259">
    <property type="entry name" value="Hygromycin-B_Kinase"/>
</dbReference>
<dbReference type="Gene3D" id="3.90.1200.10">
    <property type="match status" value="1"/>
</dbReference>
<dbReference type="PIRSF" id="PIRSF000707">
    <property type="entry name" value="Hygromycin-B_kinase"/>
    <property type="match status" value="1"/>
</dbReference>
<dbReference type="HOGENOM" id="CLU_1260815_0_0_11"/>
<evidence type="ECO:0000259" key="1">
    <source>
        <dbReference type="Pfam" id="PF01636"/>
    </source>
</evidence>
<dbReference type="AlphaFoldDB" id="D3Q8A5"/>
<feature type="domain" description="Aminoglycoside phosphotransferase" evidence="1">
    <location>
        <begin position="1"/>
        <end position="175"/>
    </location>
</feature>
<keyword evidence="3" id="KW-1185">Reference proteome</keyword>
<dbReference type="EMBL" id="CP001778">
    <property type="protein sequence ID" value="ADD42479.1"/>
    <property type="molecule type" value="Genomic_DNA"/>
</dbReference>
<evidence type="ECO:0000313" key="3">
    <source>
        <dbReference type="Proteomes" id="UP000000844"/>
    </source>
</evidence>
<dbReference type="InterPro" id="IPR002575">
    <property type="entry name" value="Aminoglycoside_PTrfase"/>
</dbReference>
<organism evidence="2 3">
    <name type="scientific">Stackebrandtia nassauensis (strain DSM 44728 / CIP 108903 / NRRL B-16338 / NBRC 102104 / LLR-40K-21)</name>
    <dbReference type="NCBI Taxonomy" id="446470"/>
    <lineage>
        <taxon>Bacteria</taxon>
        <taxon>Bacillati</taxon>
        <taxon>Actinomycetota</taxon>
        <taxon>Actinomycetes</taxon>
        <taxon>Glycomycetales</taxon>
        <taxon>Glycomycetaceae</taxon>
        <taxon>Stackebrandtia</taxon>
    </lineage>
</organism>
<accession>D3Q8A5</accession>
<proteinExistence type="predicted"/>
<name>D3Q8A5_STANL</name>
<dbReference type="InterPro" id="IPR011009">
    <property type="entry name" value="Kinase-like_dom_sf"/>
</dbReference>
<dbReference type="Proteomes" id="UP000000844">
    <property type="component" value="Chromosome"/>
</dbReference>
<dbReference type="InterPro" id="IPR051678">
    <property type="entry name" value="AGP_Transferase"/>
</dbReference>
<dbReference type="SUPFAM" id="SSF56112">
    <property type="entry name" value="Protein kinase-like (PK-like)"/>
    <property type="match status" value="1"/>
</dbReference>
<dbReference type="RefSeq" id="WP_013018050.1">
    <property type="nucleotide sequence ID" value="NC_013947.1"/>
</dbReference>
<protein>
    <recommendedName>
        <fullName evidence="1">Aminoglycoside phosphotransferase domain-containing protein</fullName>
    </recommendedName>
</protein>
<gene>
    <name evidence="2" type="ordered locus">Snas_2803</name>
</gene>
<dbReference type="Pfam" id="PF01636">
    <property type="entry name" value="APH"/>
    <property type="match status" value="1"/>
</dbReference>
<evidence type="ECO:0000313" key="2">
    <source>
        <dbReference type="EMBL" id="ADD42479.1"/>
    </source>
</evidence>
<sequence>MSRLSGTPWRELGADVGRDARVLDQLAEVFAHLHSVRGKGFGPVTDESDDSFGSWAEWLRQGLTVDIGQLLDARVADRGLLELAESALSAVAVELADRPGALVHGDLGDGEVFVDATTGRVTGIADWGAAVIGDPFYDFARFVAGGPVDDARVPRLLPGLRAAYAARTGIDWDDHRRLMDLYDAHNAVNNAAWALREGVDWVASLRAKAERLLQRVVEA</sequence>
<dbReference type="PANTHER" id="PTHR21310:SF15">
    <property type="entry name" value="AMINOGLYCOSIDE PHOSPHOTRANSFERASE DOMAIN-CONTAINING PROTEIN"/>
    <property type="match status" value="1"/>
</dbReference>
<dbReference type="eggNOG" id="COG3173">
    <property type="taxonomic scope" value="Bacteria"/>
</dbReference>
<dbReference type="OrthoDB" id="3806873at2"/>
<dbReference type="PANTHER" id="PTHR21310">
    <property type="entry name" value="AMINOGLYCOSIDE PHOSPHOTRANSFERASE-RELATED-RELATED"/>
    <property type="match status" value="1"/>
</dbReference>
<dbReference type="KEGG" id="sna:Snas_2803"/>